<dbReference type="OrthoDB" id="6377047at2759"/>
<dbReference type="PROSITE" id="PS50004">
    <property type="entry name" value="C2"/>
    <property type="match status" value="1"/>
</dbReference>
<feature type="domain" description="PI-PLC Y-box" evidence="3">
    <location>
        <begin position="25"/>
        <end position="157"/>
    </location>
</feature>
<dbReference type="EC" id="3.1.4.11" evidence="1"/>
<dbReference type="EMBL" id="CAKKLH010000090">
    <property type="protein sequence ID" value="CAH0102693.1"/>
    <property type="molecule type" value="Genomic_DNA"/>
</dbReference>
<proteinExistence type="predicted"/>
<dbReference type="InterPro" id="IPR001192">
    <property type="entry name" value="PI-PLC_fam"/>
</dbReference>
<keyword evidence="1" id="KW-0443">Lipid metabolism</keyword>
<dbReference type="GO" id="GO:0035556">
    <property type="term" value="P:intracellular signal transduction"/>
    <property type="evidence" value="ECO:0007669"/>
    <property type="project" value="InterPro"/>
</dbReference>
<keyword evidence="5" id="KW-1185">Reference proteome</keyword>
<dbReference type="InterPro" id="IPR017946">
    <property type="entry name" value="PLC-like_Pdiesterase_TIM-brl"/>
</dbReference>
<dbReference type="SMART" id="SM00149">
    <property type="entry name" value="PLCYc"/>
    <property type="match status" value="1"/>
</dbReference>
<gene>
    <name evidence="4" type="ORF">DGAL_LOCUS5136</name>
</gene>
<keyword evidence="1" id="KW-0442">Lipid degradation</keyword>
<evidence type="ECO:0000313" key="4">
    <source>
        <dbReference type="EMBL" id="CAH0102693.1"/>
    </source>
</evidence>
<name>A0A8J2W2R9_9CRUS</name>
<evidence type="ECO:0000259" key="3">
    <source>
        <dbReference type="PROSITE" id="PS50008"/>
    </source>
</evidence>
<dbReference type="Pfam" id="PF00387">
    <property type="entry name" value="PI-PLC-Y"/>
    <property type="match status" value="1"/>
</dbReference>
<feature type="domain" description="C2" evidence="2">
    <location>
        <begin position="150"/>
        <end position="273"/>
    </location>
</feature>
<dbReference type="GO" id="GO:0016042">
    <property type="term" value="P:lipid catabolic process"/>
    <property type="evidence" value="ECO:0007669"/>
    <property type="project" value="UniProtKB-KW"/>
</dbReference>
<dbReference type="PROSITE" id="PS50008">
    <property type="entry name" value="PIPLC_Y_DOMAIN"/>
    <property type="match status" value="1"/>
</dbReference>
<comment type="catalytic activity">
    <reaction evidence="1">
        <text>a 1,2-diacyl-sn-glycero-3-phospho-(1D-myo-inositol-4,5-bisphosphate) + H2O = 1D-myo-inositol 1,4,5-trisphosphate + a 1,2-diacyl-sn-glycerol + H(+)</text>
        <dbReference type="Rhea" id="RHEA:33179"/>
        <dbReference type="ChEBI" id="CHEBI:15377"/>
        <dbReference type="ChEBI" id="CHEBI:15378"/>
        <dbReference type="ChEBI" id="CHEBI:17815"/>
        <dbReference type="ChEBI" id="CHEBI:58456"/>
        <dbReference type="ChEBI" id="CHEBI:203600"/>
        <dbReference type="EC" id="3.1.4.11"/>
    </reaction>
</comment>
<evidence type="ECO:0000256" key="1">
    <source>
        <dbReference type="RuleBase" id="RU361133"/>
    </source>
</evidence>
<comment type="caution">
    <text evidence="4">The sequence shown here is derived from an EMBL/GenBank/DDBJ whole genome shotgun (WGS) entry which is preliminary data.</text>
</comment>
<dbReference type="SUPFAM" id="SSF51695">
    <property type="entry name" value="PLC-like phosphodiesterases"/>
    <property type="match status" value="1"/>
</dbReference>
<accession>A0A8J2W2R9</accession>
<evidence type="ECO:0000313" key="5">
    <source>
        <dbReference type="Proteomes" id="UP000789390"/>
    </source>
</evidence>
<keyword evidence="1" id="KW-0378">Hydrolase</keyword>
<dbReference type="Proteomes" id="UP000789390">
    <property type="component" value="Unassembled WGS sequence"/>
</dbReference>
<dbReference type="PRINTS" id="PR00390">
    <property type="entry name" value="PHPHLIPASEC"/>
</dbReference>
<protein>
    <recommendedName>
        <fullName evidence="1">Phosphoinositide phospholipase C</fullName>
        <ecNumber evidence="1">3.1.4.11</ecNumber>
    </recommendedName>
</protein>
<evidence type="ECO:0000259" key="2">
    <source>
        <dbReference type="PROSITE" id="PS50004"/>
    </source>
</evidence>
<dbReference type="GO" id="GO:0004435">
    <property type="term" value="F:phosphatidylinositol-4,5-bisphosphate phospholipase C activity"/>
    <property type="evidence" value="ECO:0007669"/>
    <property type="project" value="UniProtKB-EC"/>
</dbReference>
<dbReference type="PANTHER" id="PTHR10336">
    <property type="entry name" value="PHOSPHOINOSITIDE-SPECIFIC PHOSPHOLIPASE C FAMILY PROTEIN"/>
    <property type="match status" value="1"/>
</dbReference>
<dbReference type="GO" id="GO:0005886">
    <property type="term" value="C:plasma membrane"/>
    <property type="evidence" value="ECO:0007669"/>
    <property type="project" value="TreeGrafter"/>
</dbReference>
<dbReference type="Gene3D" id="3.20.20.190">
    <property type="entry name" value="Phosphatidylinositol (PI) phosphodiesterase"/>
    <property type="match status" value="1"/>
</dbReference>
<dbReference type="AlphaFoldDB" id="A0A8J2W2R9"/>
<organism evidence="4 5">
    <name type="scientific">Daphnia galeata</name>
    <dbReference type="NCBI Taxonomy" id="27404"/>
    <lineage>
        <taxon>Eukaryota</taxon>
        <taxon>Metazoa</taxon>
        <taxon>Ecdysozoa</taxon>
        <taxon>Arthropoda</taxon>
        <taxon>Crustacea</taxon>
        <taxon>Branchiopoda</taxon>
        <taxon>Diplostraca</taxon>
        <taxon>Cladocera</taxon>
        <taxon>Anomopoda</taxon>
        <taxon>Daphniidae</taxon>
        <taxon>Daphnia</taxon>
    </lineage>
</organism>
<dbReference type="Gene3D" id="2.60.40.150">
    <property type="entry name" value="C2 domain"/>
    <property type="match status" value="1"/>
</dbReference>
<dbReference type="Pfam" id="PF00168">
    <property type="entry name" value="C2"/>
    <property type="match status" value="1"/>
</dbReference>
<sequence length="295" mass="33183">MKELPSPNNLRGKIIIKAHREKWGDLVNICQVVPFSEDSLVTDASSNEGNCFKISSLSEHKLKGLITPSIREMLSGNKNSVEVRMQRLRDLTKKQLIRYYPGAQRQMSGNFDPIPGMNSGCQIAAMNVQTKCRHYAIYQSRFREYGSTGFALKPAFLLNADAPSIGTQRIIIKVIEGQNLLPPNKKTDLFVSVSVEGIKQDKIEKKTKKSKTNGKTTEWNEQIKFDVTCPEVDFILIRVKTSKYFGLKNSTIGLYSIPVTEMVNGMSYVPLCDPFLNKQPGTSLCIEVKIEDIKK</sequence>
<dbReference type="SMART" id="SM00239">
    <property type="entry name" value="C2"/>
    <property type="match status" value="1"/>
</dbReference>
<dbReference type="InterPro" id="IPR000008">
    <property type="entry name" value="C2_dom"/>
</dbReference>
<dbReference type="InterPro" id="IPR035892">
    <property type="entry name" value="C2_domain_sf"/>
</dbReference>
<dbReference type="PANTHER" id="PTHR10336:SF209">
    <property type="entry name" value="PHOSPHOINOSITIDE PHOSPHOLIPASE C"/>
    <property type="match status" value="1"/>
</dbReference>
<dbReference type="InterPro" id="IPR001711">
    <property type="entry name" value="PLipase_C_Pinositol-sp_Y"/>
</dbReference>
<dbReference type="SUPFAM" id="SSF49562">
    <property type="entry name" value="C2 domain (Calcium/lipid-binding domain, CaLB)"/>
    <property type="match status" value="1"/>
</dbReference>
<reference evidence="4" key="1">
    <citation type="submission" date="2021-11" db="EMBL/GenBank/DDBJ databases">
        <authorList>
            <person name="Schell T."/>
        </authorList>
    </citation>
    <scope>NUCLEOTIDE SEQUENCE</scope>
    <source>
        <strain evidence="4">M5</strain>
    </source>
</reference>